<dbReference type="Pfam" id="PF20606">
    <property type="entry name" value="DUF6799"/>
    <property type="match status" value="1"/>
</dbReference>
<protein>
    <recommendedName>
        <fullName evidence="3">DUF6799 domain-containing protein</fullName>
    </recommendedName>
</protein>
<proteinExistence type="predicted"/>
<dbReference type="Proteomes" id="UP000765802">
    <property type="component" value="Unassembled WGS sequence"/>
</dbReference>
<comment type="caution">
    <text evidence="4">The sequence shown here is derived from an EMBL/GenBank/DDBJ whole genome shotgun (WGS) entry which is preliminary data.</text>
</comment>
<evidence type="ECO:0000313" key="4">
    <source>
        <dbReference type="EMBL" id="MBC6490255.1"/>
    </source>
</evidence>
<feature type="chain" id="PRO_5047209490" description="DUF6799 domain-containing protein" evidence="2">
    <location>
        <begin position="22"/>
        <end position="160"/>
    </location>
</feature>
<keyword evidence="5" id="KW-1185">Reference proteome</keyword>
<name>A0ABR7M690_9BACT</name>
<accession>A0ABR7M690</accession>
<reference evidence="4 5" key="1">
    <citation type="submission" date="2016-07" db="EMBL/GenBank/DDBJ databases">
        <title>Genome analysis of Flavihumibacter stibioxidans YS-17.</title>
        <authorList>
            <person name="Shi K."/>
            <person name="Han Y."/>
            <person name="Wang G."/>
        </authorList>
    </citation>
    <scope>NUCLEOTIDE SEQUENCE [LARGE SCALE GENOMIC DNA]</scope>
    <source>
        <strain evidence="4 5">YS-17</strain>
    </source>
</reference>
<gene>
    <name evidence="4" type="ORF">BC349_04720</name>
</gene>
<feature type="signal peptide" evidence="2">
    <location>
        <begin position="1"/>
        <end position="21"/>
    </location>
</feature>
<feature type="region of interest" description="Disordered" evidence="1">
    <location>
        <begin position="124"/>
        <end position="160"/>
    </location>
</feature>
<dbReference type="EMBL" id="MBUA01000001">
    <property type="protein sequence ID" value="MBC6490255.1"/>
    <property type="molecule type" value="Genomic_DNA"/>
</dbReference>
<feature type="domain" description="DUF6799" evidence="3">
    <location>
        <begin position="43"/>
        <end position="102"/>
    </location>
</feature>
<dbReference type="InterPro" id="IPR046478">
    <property type="entry name" value="DUF6799"/>
</dbReference>
<dbReference type="RefSeq" id="WP_187255574.1">
    <property type="nucleotide sequence ID" value="NZ_JBHULF010000006.1"/>
</dbReference>
<evidence type="ECO:0000313" key="5">
    <source>
        <dbReference type="Proteomes" id="UP000765802"/>
    </source>
</evidence>
<evidence type="ECO:0000256" key="2">
    <source>
        <dbReference type="SAM" id="SignalP"/>
    </source>
</evidence>
<sequence>MKKYLIMLLSLFLATSFTLLAQDQDRTQDRLQDRKQDRIHQEDHLRLLDGVLYQYKLGVQEKVQAQIRLNNGAMVNPDGSYQLQNQERLQLRNGECLDMDGNRYMNQNRFNNRKMMTQKQINRAQASVNREMNRNTNRNMESNRKMNQSTRKRGGGGRPN</sequence>
<evidence type="ECO:0000259" key="3">
    <source>
        <dbReference type="Pfam" id="PF20606"/>
    </source>
</evidence>
<feature type="compositionally biased region" description="Basic residues" evidence="1">
    <location>
        <begin position="150"/>
        <end position="160"/>
    </location>
</feature>
<evidence type="ECO:0000256" key="1">
    <source>
        <dbReference type="SAM" id="MobiDB-lite"/>
    </source>
</evidence>
<organism evidence="4 5">
    <name type="scientific">Flavihumibacter stibioxidans</name>
    <dbReference type="NCBI Taxonomy" id="1834163"/>
    <lineage>
        <taxon>Bacteria</taxon>
        <taxon>Pseudomonadati</taxon>
        <taxon>Bacteroidota</taxon>
        <taxon>Chitinophagia</taxon>
        <taxon>Chitinophagales</taxon>
        <taxon>Chitinophagaceae</taxon>
        <taxon>Flavihumibacter</taxon>
    </lineage>
</organism>
<keyword evidence="2" id="KW-0732">Signal</keyword>